<dbReference type="PANTHER" id="PTHR43776:SF7">
    <property type="entry name" value="D,D-DIPEPTIDE TRANSPORT ATP-BINDING PROTEIN DDPF-RELATED"/>
    <property type="match status" value="1"/>
</dbReference>
<dbReference type="Gene3D" id="3.40.50.300">
    <property type="entry name" value="P-loop containing nucleotide triphosphate hydrolases"/>
    <property type="match status" value="1"/>
</dbReference>
<protein>
    <submittedName>
        <fullName evidence="7">ABC transporter ATP-binding protein</fullName>
    </submittedName>
</protein>
<dbReference type="GO" id="GO:0055085">
    <property type="term" value="P:transmembrane transport"/>
    <property type="evidence" value="ECO:0007669"/>
    <property type="project" value="UniProtKB-ARBA"/>
</dbReference>
<dbReference type="InterPro" id="IPR050319">
    <property type="entry name" value="ABC_transp_ATP-bind"/>
</dbReference>
<dbReference type="InterPro" id="IPR003439">
    <property type="entry name" value="ABC_transporter-like_ATP-bd"/>
</dbReference>
<dbReference type="NCBIfam" id="TIGR01727">
    <property type="entry name" value="oligo_HPY"/>
    <property type="match status" value="1"/>
</dbReference>
<gene>
    <name evidence="7" type="ORF">HUG10_16955</name>
</gene>
<dbReference type="InterPro" id="IPR027417">
    <property type="entry name" value="P-loop_NTPase"/>
</dbReference>
<evidence type="ECO:0000256" key="3">
    <source>
        <dbReference type="ARBA" id="ARBA00022741"/>
    </source>
</evidence>
<dbReference type="InterPro" id="IPR013563">
    <property type="entry name" value="Oligopep_ABC_C"/>
</dbReference>
<dbReference type="GO" id="GO:0015833">
    <property type="term" value="P:peptide transport"/>
    <property type="evidence" value="ECO:0007669"/>
    <property type="project" value="InterPro"/>
</dbReference>
<dbReference type="PROSITE" id="PS00211">
    <property type="entry name" value="ABC_TRANSPORTER_1"/>
    <property type="match status" value="1"/>
</dbReference>
<evidence type="ECO:0000256" key="4">
    <source>
        <dbReference type="ARBA" id="ARBA00022840"/>
    </source>
</evidence>
<dbReference type="SUPFAM" id="SSF52540">
    <property type="entry name" value="P-loop containing nucleoside triphosphate hydrolases"/>
    <property type="match status" value="1"/>
</dbReference>
<evidence type="ECO:0000259" key="6">
    <source>
        <dbReference type="PROSITE" id="PS50893"/>
    </source>
</evidence>
<dbReference type="Proteomes" id="UP000509750">
    <property type="component" value="Chromosome"/>
</dbReference>
<feature type="region of interest" description="Disordered" evidence="5">
    <location>
        <begin position="425"/>
        <end position="452"/>
    </location>
</feature>
<dbReference type="Pfam" id="PF08352">
    <property type="entry name" value="oligo_HPY"/>
    <property type="match status" value="1"/>
</dbReference>
<evidence type="ECO:0000256" key="5">
    <source>
        <dbReference type="SAM" id="MobiDB-lite"/>
    </source>
</evidence>
<proteinExistence type="inferred from homology"/>
<feature type="domain" description="ABC transporter" evidence="6">
    <location>
        <begin position="7"/>
        <end position="273"/>
    </location>
</feature>
<organism evidence="7 8">
    <name type="scientific">Halorarum halophilum</name>
    <dbReference type="NCBI Taxonomy" id="2743090"/>
    <lineage>
        <taxon>Archaea</taxon>
        <taxon>Methanobacteriati</taxon>
        <taxon>Methanobacteriota</taxon>
        <taxon>Stenosarchaea group</taxon>
        <taxon>Halobacteria</taxon>
        <taxon>Halobacteriales</taxon>
        <taxon>Haloferacaceae</taxon>
        <taxon>Halorarum</taxon>
    </lineage>
</organism>
<name>A0A7D5KN78_9EURY</name>
<reference evidence="7 8" key="1">
    <citation type="submission" date="2020-07" db="EMBL/GenBank/DDBJ databases">
        <title>Gai3-2, isolated from salt lake.</title>
        <authorList>
            <person name="Cui H."/>
            <person name="Shi X."/>
        </authorList>
    </citation>
    <scope>NUCLEOTIDE SEQUENCE [LARGE SCALE GENOMIC DNA]</scope>
    <source>
        <strain evidence="7 8">Gai3-2</strain>
    </source>
</reference>
<accession>A0A7D5KN78</accession>
<sequence length="452" mass="48775">MSGDPVITLEDVAVEFEKDQGFLESLFDDPETVGAVDDVSLEIPENDVVALVGESGCGKTTLGKTAIGVQRPTGGTVAYRGQDLWGTRDGDVSGEYEFAEMRRSLQVVHQDPGAALNPNQTVLDSLVAPLKRWETELSVADRRARVHSLLERVGMEPADDYAHRYPHQLSGGEKQRVALVRALLLNPDLILADEAVSALDVSLRVEMMDLMLDLQDEFGTSYLFISHNLSNARYLAEKADGRVGIMYLGELVELGPADEVLRDPKHPYTEVLKWATADLDPDPIVRNPPVRSIDIPDPVDPPSGCRFHTRCPKVVPPTDTDIGQETYNRVMDLRGAVDARTLDREALAATGDADARLAAAGLADLPAPHGDRIDDALSHVASGEWDAAAEALSESYESPCETTPPAVDGRSREHTVACHLYHDHADAPGAGTDLGVETGGTGDRPEGESHGD</sequence>
<feature type="compositionally biased region" description="Basic and acidic residues" evidence="5">
    <location>
        <begin position="443"/>
        <end position="452"/>
    </location>
</feature>
<dbReference type="GO" id="GO:0005524">
    <property type="term" value="F:ATP binding"/>
    <property type="evidence" value="ECO:0007669"/>
    <property type="project" value="UniProtKB-KW"/>
</dbReference>
<dbReference type="AlphaFoldDB" id="A0A7D5KN78"/>
<dbReference type="KEGG" id="halg:HUG10_16955"/>
<dbReference type="SMART" id="SM00382">
    <property type="entry name" value="AAA"/>
    <property type="match status" value="1"/>
</dbReference>
<dbReference type="PROSITE" id="PS50893">
    <property type="entry name" value="ABC_TRANSPORTER_2"/>
    <property type="match status" value="1"/>
</dbReference>
<keyword evidence="2" id="KW-0813">Transport</keyword>
<dbReference type="CDD" id="cd03257">
    <property type="entry name" value="ABC_NikE_OppD_transporters"/>
    <property type="match status" value="1"/>
</dbReference>
<dbReference type="InterPro" id="IPR003593">
    <property type="entry name" value="AAA+_ATPase"/>
</dbReference>
<evidence type="ECO:0000313" key="7">
    <source>
        <dbReference type="EMBL" id="QLG29115.1"/>
    </source>
</evidence>
<evidence type="ECO:0000313" key="8">
    <source>
        <dbReference type="Proteomes" id="UP000509750"/>
    </source>
</evidence>
<dbReference type="OrthoDB" id="18209at2157"/>
<dbReference type="Pfam" id="PF00005">
    <property type="entry name" value="ABC_tran"/>
    <property type="match status" value="1"/>
</dbReference>
<evidence type="ECO:0000256" key="2">
    <source>
        <dbReference type="ARBA" id="ARBA00022448"/>
    </source>
</evidence>
<keyword evidence="4 7" id="KW-0067">ATP-binding</keyword>
<dbReference type="EMBL" id="CP058529">
    <property type="protein sequence ID" value="QLG29115.1"/>
    <property type="molecule type" value="Genomic_DNA"/>
</dbReference>
<dbReference type="InterPro" id="IPR017871">
    <property type="entry name" value="ABC_transporter-like_CS"/>
</dbReference>
<keyword evidence="3" id="KW-0547">Nucleotide-binding</keyword>
<evidence type="ECO:0000256" key="1">
    <source>
        <dbReference type="ARBA" id="ARBA00005417"/>
    </source>
</evidence>
<keyword evidence="8" id="KW-1185">Reference proteome</keyword>
<dbReference type="GO" id="GO:0016887">
    <property type="term" value="F:ATP hydrolysis activity"/>
    <property type="evidence" value="ECO:0007669"/>
    <property type="project" value="InterPro"/>
</dbReference>
<comment type="similarity">
    <text evidence="1">Belongs to the ABC transporter superfamily.</text>
</comment>
<dbReference type="PANTHER" id="PTHR43776">
    <property type="entry name" value="TRANSPORT ATP-BINDING PROTEIN"/>
    <property type="match status" value="1"/>
</dbReference>